<gene>
    <name evidence="3" type="ORF">PJF56_08980</name>
</gene>
<dbReference type="RefSeq" id="WP_283762308.1">
    <property type="nucleotide sequence ID" value="NZ_JAQPOK010000072.1"/>
</dbReference>
<keyword evidence="4" id="KW-1185">Reference proteome</keyword>
<dbReference type="EMBL" id="JAQPOK010000072">
    <property type="protein sequence ID" value="MDJ1178996.1"/>
    <property type="molecule type" value="Genomic_DNA"/>
</dbReference>
<dbReference type="Proteomes" id="UP001231370">
    <property type="component" value="Unassembled WGS sequence"/>
</dbReference>
<name>A0ABT7BIK7_9CYAN</name>
<evidence type="ECO:0000313" key="4">
    <source>
        <dbReference type="Proteomes" id="UP001231370"/>
    </source>
</evidence>
<feature type="signal peptide" evidence="1">
    <location>
        <begin position="1"/>
        <end position="39"/>
    </location>
</feature>
<organism evidence="3 4">
    <name type="scientific">Roseofilum halophilum BLCC-M91</name>
    <dbReference type="NCBI Taxonomy" id="3022259"/>
    <lineage>
        <taxon>Bacteria</taxon>
        <taxon>Bacillati</taxon>
        <taxon>Cyanobacteriota</taxon>
        <taxon>Cyanophyceae</taxon>
        <taxon>Desertifilales</taxon>
        <taxon>Desertifilaceae</taxon>
        <taxon>Roseofilum</taxon>
        <taxon>Roseofilum halophilum</taxon>
    </lineage>
</organism>
<protein>
    <submittedName>
        <fullName evidence="3">Alpha/beta hydrolase</fullName>
    </submittedName>
</protein>
<evidence type="ECO:0000259" key="2">
    <source>
        <dbReference type="Pfam" id="PF07176"/>
    </source>
</evidence>
<dbReference type="Pfam" id="PF07176">
    <property type="entry name" value="DUF1400"/>
    <property type="match status" value="1"/>
</dbReference>
<evidence type="ECO:0000256" key="1">
    <source>
        <dbReference type="SAM" id="SignalP"/>
    </source>
</evidence>
<dbReference type="GO" id="GO:0016787">
    <property type="term" value="F:hydrolase activity"/>
    <property type="evidence" value="ECO:0007669"/>
    <property type="project" value="UniProtKB-KW"/>
</dbReference>
<accession>A0ABT7BIK7</accession>
<reference evidence="3 4" key="1">
    <citation type="submission" date="2023-01" db="EMBL/GenBank/DDBJ databases">
        <title>Novel diversity within Roseofilum (Cyanobacteria; Desertifilaceae) from marine benthic mats with descriptions of four novel species.</title>
        <authorList>
            <person name="Wang Y."/>
            <person name="Berthold D.E."/>
            <person name="Hu J."/>
            <person name="Lefler F.W."/>
            <person name="Laughinghouse H.D. IV."/>
        </authorList>
    </citation>
    <scope>NUCLEOTIDE SEQUENCE [LARGE SCALE GENOMIC DNA]</scope>
    <source>
        <strain evidence="3 4">BLCC-M91</strain>
    </source>
</reference>
<keyword evidence="1" id="KW-0732">Signal</keyword>
<keyword evidence="3" id="KW-0378">Hydrolase</keyword>
<feature type="domain" description="DUF1400" evidence="2">
    <location>
        <begin position="39"/>
        <end position="164"/>
    </location>
</feature>
<evidence type="ECO:0000313" key="3">
    <source>
        <dbReference type="EMBL" id="MDJ1178996.1"/>
    </source>
</evidence>
<dbReference type="InterPro" id="IPR010802">
    <property type="entry name" value="DUF1400"/>
</dbReference>
<sequence length="265" mass="28709">MDRVSINALDRFRQGAIATLLGTAASAASMVCFAPTAQAADTIIFKYKSEEVTLGVRELRAFVRNGEIPSDLQRFLDDTDQVPSRVQDILNLSIQVNPNFFRDLINTSTGEFVVLKLDEAIASSASSDDLEAVKNTLLEAVEDDGELSIIGLLERYPIDTITVDLTNLEPVYLQAKALVERIIPALEVAKRFLQDIVCECEESSNLPTTEGLSAAAPASNTCKPSSYTAEVSEDGTIVIKDIADDSIVLESVSFTNLSRLSATVE</sequence>
<feature type="chain" id="PRO_5046193913" evidence="1">
    <location>
        <begin position="40"/>
        <end position="265"/>
    </location>
</feature>
<proteinExistence type="predicted"/>
<comment type="caution">
    <text evidence="3">The sequence shown here is derived from an EMBL/GenBank/DDBJ whole genome shotgun (WGS) entry which is preliminary data.</text>
</comment>